<comment type="caution">
    <text evidence="5">The sequence shown here is derived from an EMBL/GenBank/DDBJ whole genome shotgun (WGS) entry which is preliminary data.</text>
</comment>
<dbReference type="Pfam" id="PF06229">
    <property type="entry name" value="FRG1"/>
    <property type="match status" value="1"/>
</dbReference>
<dbReference type="Proteomes" id="UP001194580">
    <property type="component" value="Unassembled WGS sequence"/>
</dbReference>
<keyword evidence="3" id="KW-0539">Nucleus</keyword>
<reference evidence="5" key="1">
    <citation type="journal article" date="2020" name="Fungal Divers.">
        <title>Resolving the Mortierellaceae phylogeny through synthesis of multi-gene phylogenetics and phylogenomics.</title>
        <authorList>
            <person name="Vandepol N."/>
            <person name="Liber J."/>
            <person name="Desiro A."/>
            <person name="Na H."/>
            <person name="Kennedy M."/>
            <person name="Barry K."/>
            <person name="Grigoriev I.V."/>
            <person name="Miller A.N."/>
            <person name="O'Donnell K."/>
            <person name="Stajich J.E."/>
            <person name="Bonito G."/>
        </authorList>
    </citation>
    <scope>NUCLEOTIDE SEQUENCE</scope>
    <source>
        <strain evidence="5">NRRL 28262</strain>
    </source>
</reference>
<keyword evidence="6" id="KW-1185">Reference proteome</keyword>
<evidence type="ECO:0000313" key="6">
    <source>
        <dbReference type="Proteomes" id="UP001194580"/>
    </source>
</evidence>
<dbReference type="PANTHER" id="PTHR12928:SF0">
    <property type="entry name" value="FSHD REGION GENE 1"/>
    <property type="match status" value="1"/>
</dbReference>
<evidence type="ECO:0000256" key="1">
    <source>
        <dbReference type="ARBA" id="ARBA00004604"/>
    </source>
</evidence>
<dbReference type="GO" id="GO:0051015">
    <property type="term" value="F:actin filament binding"/>
    <property type="evidence" value="ECO:0007669"/>
    <property type="project" value="TreeGrafter"/>
</dbReference>
<name>A0AAD4DI37_9FUNG</name>
<feature type="region of interest" description="Disordered" evidence="4">
    <location>
        <begin position="81"/>
        <end position="112"/>
    </location>
</feature>
<evidence type="ECO:0000256" key="2">
    <source>
        <dbReference type="ARBA" id="ARBA00010878"/>
    </source>
</evidence>
<dbReference type="GO" id="GO:0005730">
    <property type="term" value="C:nucleolus"/>
    <property type="evidence" value="ECO:0007669"/>
    <property type="project" value="UniProtKB-SubCell"/>
</dbReference>
<evidence type="ECO:0000313" key="5">
    <source>
        <dbReference type="EMBL" id="KAG0278545.1"/>
    </source>
</evidence>
<dbReference type="InterPro" id="IPR008999">
    <property type="entry name" value="Actin-crosslinking"/>
</dbReference>
<dbReference type="Gene3D" id="2.80.10.50">
    <property type="match status" value="1"/>
</dbReference>
<proteinExistence type="inferred from homology"/>
<protein>
    <recommendedName>
        <fullName evidence="7">FRG1-like family-domain-containing protein</fullName>
    </recommendedName>
</protein>
<dbReference type="SUPFAM" id="SSF50405">
    <property type="entry name" value="Actin-crosslinking proteins"/>
    <property type="match status" value="1"/>
</dbReference>
<dbReference type="InterPro" id="IPR010414">
    <property type="entry name" value="FRG1"/>
</dbReference>
<feature type="region of interest" description="Disordered" evidence="4">
    <location>
        <begin position="1"/>
        <end position="42"/>
    </location>
</feature>
<comment type="similarity">
    <text evidence="2">Belongs to the FRG1 family.</text>
</comment>
<dbReference type="AlphaFoldDB" id="A0AAD4DI37"/>
<sequence>MPNEYNVKKKKLSFKGDTKTKKKKRKAEDNGEDNSDNNDNAEGWVPVRALSDLGGPLFLTFASDPPSCLIIDDKSKVSMSTLQAAASQESDDEDTSSSRKRPSTGGPVSFDTAEPTAVHQVLVVTMIPDSDRLTLKASNGKYLSSDKFGIVTAHTEAIGMQEEWTAVIKADEEEGGIAFQNHYGKFLSVDEVAGGPGTGAGAIQIRADAETIGFCEVFRAKIQARFRKKAKKASGDVKVVTKDYEFDQSRKFQTWNHGRVIVSNESVKELNKAKKEGRFSEALLDRREKLKSDRYCK</sequence>
<dbReference type="EMBL" id="JAAAIL010000187">
    <property type="protein sequence ID" value="KAG0278545.1"/>
    <property type="molecule type" value="Genomic_DNA"/>
</dbReference>
<dbReference type="PANTHER" id="PTHR12928">
    <property type="entry name" value="FRG1 PROTEIN"/>
    <property type="match status" value="1"/>
</dbReference>
<evidence type="ECO:0000256" key="3">
    <source>
        <dbReference type="ARBA" id="ARBA00023242"/>
    </source>
</evidence>
<organism evidence="5 6">
    <name type="scientific">Linnemannia exigua</name>
    <dbReference type="NCBI Taxonomy" id="604196"/>
    <lineage>
        <taxon>Eukaryota</taxon>
        <taxon>Fungi</taxon>
        <taxon>Fungi incertae sedis</taxon>
        <taxon>Mucoromycota</taxon>
        <taxon>Mortierellomycotina</taxon>
        <taxon>Mortierellomycetes</taxon>
        <taxon>Mortierellales</taxon>
        <taxon>Mortierellaceae</taxon>
        <taxon>Linnemannia</taxon>
    </lineage>
</organism>
<evidence type="ECO:0000256" key="4">
    <source>
        <dbReference type="SAM" id="MobiDB-lite"/>
    </source>
</evidence>
<dbReference type="GO" id="GO:0071013">
    <property type="term" value="C:catalytic step 2 spliceosome"/>
    <property type="evidence" value="ECO:0007669"/>
    <property type="project" value="TreeGrafter"/>
</dbReference>
<dbReference type="CDD" id="cd23339">
    <property type="entry name" value="beta-trefoil_FSCN_fungal_FRG1-like"/>
    <property type="match status" value="1"/>
</dbReference>
<accession>A0AAD4DI37</accession>
<comment type="subcellular location">
    <subcellularLocation>
        <location evidence="1">Nucleus</location>
        <location evidence="1">Nucleolus</location>
    </subcellularLocation>
</comment>
<gene>
    <name evidence="5" type="ORF">BGZ95_003727</name>
</gene>
<evidence type="ECO:0008006" key="7">
    <source>
        <dbReference type="Google" id="ProtNLM"/>
    </source>
</evidence>